<dbReference type="Gene3D" id="1.10.443.10">
    <property type="entry name" value="Intergrase catalytic core"/>
    <property type="match status" value="1"/>
</dbReference>
<dbReference type="GO" id="GO:0003677">
    <property type="term" value="F:DNA binding"/>
    <property type="evidence" value="ECO:0007669"/>
    <property type="project" value="InterPro"/>
</dbReference>
<dbReference type="InterPro" id="IPR013762">
    <property type="entry name" value="Integrase-like_cat_sf"/>
</dbReference>
<keyword evidence="1" id="KW-0233">DNA recombination</keyword>
<organism evidence="3 4">
    <name type="scientific">Psylliodes chrysocephalus</name>
    <dbReference type="NCBI Taxonomy" id="3402493"/>
    <lineage>
        <taxon>Eukaryota</taxon>
        <taxon>Metazoa</taxon>
        <taxon>Ecdysozoa</taxon>
        <taxon>Arthropoda</taxon>
        <taxon>Hexapoda</taxon>
        <taxon>Insecta</taxon>
        <taxon>Pterygota</taxon>
        <taxon>Neoptera</taxon>
        <taxon>Endopterygota</taxon>
        <taxon>Coleoptera</taxon>
        <taxon>Polyphaga</taxon>
        <taxon>Cucujiformia</taxon>
        <taxon>Chrysomeloidea</taxon>
        <taxon>Chrysomelidae</taxon>
        <taxon>Galerucinae</taxon>
        <taxon>Alticini</taxon>
        <taxon>Psylliodes</taxon>
    </lineage>
</organism>
<dbReference type="SUPFAM" id="SSF56349">
    <property type="entry name" value="DNA breaking-rejoining enzymes"/>
    <property type="match status" value="1"/>
</dbReference>
<sequence length="942" mass="108355">MFYCVIIFKTNFYFAGTVARCDNSRSSKSSNIQEQRDSCLFVQEWLNKMEDPISSPSEPSGSKINILSNVLISESNDEYSKINEDVYSFSPDAEFMEHFQTIKMSQCKNVVNFDKEDNNSEIADKKSFTTMISSSVENNSIKDPCFVPSESDHEQEPSETSKMDTETKSISIPIITTPNNISLKKQLHQVNLNQNEKLESVETVKNKNYKDKLSYCFYCDKDVSHFSRHLITWHAAESNVQKFLALPPKSRKRREIICTLKKKGNFIRNRSQEAIRPVKRVNANDASEKEDFLPCPYCLGFYKRKCLYRHTKKCSENSKPSTSRQAAQSEGQITLLLGKFSKFDELLNKELFPRMRADKINLIAKKDLLICQYAYSYIKGRKSKGNLDFVRQSVRRLAKLLDYCKQQDGKIKQLLDVLKPTNFTLILNGVNKIAAFNSDKDLYESPVLAMNFGTLLKKCCDLAYTHLIQVENTNQERKDIKILKTLIESQWADEVSAQAAANLNENKFNKNELLPLTNDLKLLSLYLDKSAAEAFNGLQLNKDIHNYNTLKDVIYCQIILLNRRRPAEVAQLKVNTFNAIHGSNNEGNTEFQNCLTEAEKILLNSYTRIVIRGKRGRGVPVLLSPLMLKHFNYMLSVRETFVQENPYVFHTSGKGFIDGTKILYKYALKCGVQKPKSISATKLRKHLATITQLLQFSEKDLEQLSQFMGHTLKTHCDVYRLPDNMFQTAKVSKLLLLMKEGGIEQYKGKNLDEIDVNLDALVEEEPQDIIGKNMECDEEDIENEVPSTLCIPERKKLCKPNKSAVRNTWTIKQKQILAEVFDEHIRKKRAPKEYEVQELIEKYPEEFGNKKWTSIKAVIFNIDVEDDSFELTNSEDSYKPSSTDLEESSEFEGEPTEELRRERDLDVDANAAEPVQENVAENLTEKKKDSNSWKINLHKNLR</sequence>
<feature type="compositionally biased region" description="Basic and acidic residues" evidence="2">
    <location>
        <begin position="150"/>
        <end position="166"/>
    </location>
</feature>
<dbReference type="GO" id="GO:0006310">
    <property type="term" value="P:DNA recombination"/>
    <property type="evidence" value="ECO:0007669"/>
    <property type="project" value="UniProtKB-KW"/>
</dbReference>
<keyword evidence="4" id="KW-1185">Reference proteome</keyword>
<evidence type="ECO:0000313" key="3">
    <source>
        <dbReference type="EMBL" id="CAH1107036.1"/>
    </source>
</evidence>
<gene>
    <name evidence="3" type="ORF">PSYICH_LOCUS7724</name>
</gene>
<proteinExistence type="predicted"/>
<dbReference type="OrthoDB" id="10068710at2759"/>
<feature type="compositionally biased region" description="Acidic residues" evidence="2">
    <location>
        <begin position="884"/>
        <end position="896"/>
    </location>
</feature>
<reference evidence="3" key="1">
    <citation type="submission" date="2022-01" db="EMBL/GenBank/DDBJ databases">
        <authorList>
            <person name="King R."/>
        </authorList>
    </citation>
    <scope>NUCLEOTIDE SEQUENCE</scope>
</reference>
<name>A0A9P0CZC6_9CUCU</name>
<dbReference type="PANTHER" id="PTHR33480:SF1">
    <property type="entry name" value="TYR RECOMBINASE DOMAIN-CONTAINING PROTEIN"/>
    <property type="match status" value="1"/>
</dbReference>
<feature type="region of interest" description="Disordered" evidence="2">
    <location>
        <begin position="871"/>
        <end position="928"/>
    </location>
</feature>
<dbReference type="Proteomes" id="UP001153636">
    <property type="component" value="Chromosome 2"/>
</dbReference>
<dbReference type="InterPro" id="IPR011010">
    <property type="entry name" value="DNA_brk_join_enz"/>
</dbReference>
<accession>A0A9P0CZC6</accession>
<dbReference type="AlphaFoldDB" id="A0A9P0CZC6"/>
<feature type="region of interest" description="Disordered" evidence="2">
    <location>
        <begin position="146"/>
        <end position="166"/>
    </location>
</feature>
<evidence type="ECO:0000256" key="2">
    <source>
        <dbReference type="SAM" id="MobiDB-lite"/>
    </source>
</evidence>
<dbReference type="PANTHER" id="PTHR33480">
    <property type="entry name" value="SET DOMAIN-CONTAINING PROTEIN-RELATED"/>
    <property type="match status" value="1"/>
</dbReference>
<protein>
    <submittedName>
        <fullName evidence="3">Uncharacterized protein</fullName>
    </submittedName>
</protein>
<evidence type="ECO:0000256" key="1">
    <source>
        <dbReference type="ARBA" id="ARBA00023172"/>
    </source>
</evidence>
<feature type="compositionally biased region" description="Polar residues" evidence="2">
    <location>
        <begin position="871"/>
        <end position="883"/>
    </location>
</feature>
<feature type="compositionally biased region" description="Basic and acidic residues" evidence="2">
    <location>
        <begin position="897"/>
        <end position="906"/>
    </location>
</feature>
<evidence type="ECO:0000313" key="4">
    <source>
        <dbReference type="Proteomes" id="UP001153636"/>
    </source>
</evidence>
<dbReference type="EMBL" id="OV651814">
    <property type="protein sequence ID" value="CAH1107036.1"/>
    <property type="molecule type" value="Genomic_DNA"/>
</dbReference>
<dbReference type="GO" id="GO:0015074">
    <property type="term" value="P:DNA integration"/>
    <property type="evidence" value="ECO:0007669"/>
    <property type="project" value="InterPro"/>
</dbReference>